<keyword evidence="3" id="KW-1185">Reference proteome</keyword>
<organism evidence="2 3">
    <name type="scientific">Polarella glacialis</name>
    <name type="common">Dinoflagellate</name>
    <dbReference type="NCBI Taxonomy" id="89957"/>
    <lineage>
        <taxon>Eukaryota</taxon>
        <taxon>Sar</taxon>
        <taxon>Alveolata</taxon>
        <taxon>Dinophyceae</taxon>
        <taxon>Suessiales</taxon>
        <taxon>Suessiaceae</taxon>
        <taxon>Polarella</taxon>
    </lineage>
</organism>
<gene>
    <name evidence="2" type="ORF">PGLA1383_LOCUS37110</name>
</gene>
<evidence type="ECO:0000313" key="2">
    <source>
        <dbReference type="EMBL" id="CAE8619522.1"/>
    </source>
</evidence>
<dbReference type="AlphaFoldDB" id="A0A813G3T0"/>
<evidence type="ECO:0000313" key="3">
    <source>
        <dbReference type="Proteomes" id="UP000654075"/>
    </source>
</evidence>
<reference evidence="2" key="1">
    <citation type="submission" date="2021-02" db="EMBL/GenBank/DDBJ databases">
        <authorList>
            <person name="Dougan E. K."/>
            <person name="Rhodes N."/>
            <person name="Thang M."/>
            <person name="Chan C."/>
        </authorList>
    </citation>
    <scope>NUCLEOTIDE SEQUENCE</scope>
</reference>
<sequence>MMLFVPVKLRETTGDHGKPRSSTRETKSLEGSPVHSIHIPLFVRQNPLSSRYNRGNDCNTKNCNKDHGYSNYDRMSTASASASTTATATTATATVTKLCSFFSRFMI</sequence>
<protein>
    <submittedName>
        <fullName evidence="2">Uncharacterized protein</fullName>
    </submittedName>
</protein>
<feature type="region of interest" description="Disordered" evidence="1">
    <location>
        <begin position="1"/>
        <end position="33"/>
    </location>
</feature>
<name>A0A813G3T0_POLGL</name>
<comment type="caution">
    <text evidence="2">The sequence shown here is derived from an EMBL/GenBank/DDBJ whole genome shotgun (WGS) entry which is preliminary data.</text>
</comment>
<feature type="compositionally biased region" description="Basic and acidic residues" evidence="1">
    <location>
        <begin position="8"/>
        <end position="28"/>
    </location>
</feature>
<accession>A0A813G3T0</accession>
<dbReference type="Proteomes" id="UP000654075">
    <property type="component" value="Unassembled WGS sequence"/>
</dbReference>
<evidence type="ECO:0000256" key="1">
    <source>
        <dbReference type="SAM" id="MobiDB-lite"/>
    </source>
</evidence>
<proteinExistence type="predicted"/>
<dbReference type="EMBL" id="CAJNNV010027151">
    <property type="protein sequence ID" value="CAE8619522.1"/>
    <property type="molecule type" value="Genomic_DNA"/>
</dbReference>